<dbReference type="HAMAP" id="MF_01023">
    <property type="entry name" value="HisC_aminotrans_2"/>
    <property type="match status" value="1"/>
</dbReference>
<dbReference type="PANTHER" id="PTHR42885">
    <property type="entry name" value="HISTIDINOL-PHOSPHATE AMINOTRANSFERASE-RELATED"/>
    <property type="match status" value="1"/>
</dbReference>
<gene>
    <name evidence="9" type="primary">hisC</name>
    <name evidence="11" type="ORF">JK364_54045</name>
</gene>
<proteinExistence type="inferred from homology"/>
<dbReference type="GO" id="GO:0004400">
    <property type="term" value="F:histidinol-phosphate transaminase activity"/>
    <property type="evidence" value="ECO:0007669"/>
    <property type="project" value="UniProtKB-EC"/>
</dbReference>
<dbReference type="Proteomes" id="UP000621510">
    <property type="component" value="Unassembled WGS sequence"/>
</dbReference>
<dbReference type="Gene3D" id="3.40.640.10">
    <property type="entry name" value="Type I PLP-dependent aspartate aminotransferase-like (Major domain)"/>
    <property type="match status" value="1"/>
</dbReference>
<keyword evidence="12" id="KW-1185">Reference proteome</keyword>
<dbReference type="NCBIfam" id="NF002877">
    <property type="entry name" value="PRK03317.1"/>
    <property type="match status" value="1"/>
</dbReference>
<evidence type="ECO:0000256" key="5">
    <source>
        <dbReference type="ARBA" id="ARBA00022605"/>
    </source>
</evidence>
<accession>A0ABS1QA92</accession>
<evidence type="ECO:0000256" key="2">
    <source>
        <dbReference type="ARBA" id="ARBA00007970"/>
    </source>
</evidence>
<evidence type="ECO:0000313" key="11">
    <source>
        <dbReference type="EMBL" id="MBL1121087.1"/>
    </source>
</evidence>
<evidence type="ECO:0000313" key="12">
    <source>
        <dbReference type="Proteomes" id="UP000621510"/>
    </source>
</evidence>
<feature type="modified residue" description="N6-(pyridoxal phosphate)lysine" evidence="9">
    <location>
        <position position="226"/>
    </location>
</feature>
<comment type="pathway">
    <text evidence="9">Amino-acid biosynthesis; L-histidine biosynthesis; L-histidine from 5-phospho-alpha-D-ribose 1-diphosphate: step 7/9.</text>
</comment>
<dbReference type="Pfam" id="PF00155">
    <property type="entry name" value="Aminotran_1_2"/>
    <property type="match status" value="1"/>
</dbReference>
<dbReference type="InterPro" id="IPR015421">
    <property type="entry name" value="PyrdxlP-dep_Trfase_major"/>
</dbReference>
<evidence type="ECO:0000256" key="7">
    <source>
        <dbReference type="ARBA" id="ARBA00022898"/>
    </source>
</evidence>
<dbReference type="InterPro" id="IPR005861">
    <property type="entry name" value="HisP_aminotrans"/>
</dbReference>
<feature type="domain" description="Aminotransferase class I/classII large" evidence="10">
    <location>
        <begin position="28"/>
        <end position="353"/>
    </location>
</feature>
<evidence type="ECO:0000256" key="9">
    <source>
        <dbReference type="HAMAP-Rule" id="MF_01023"/>
    </source>
</evidence>
<keyword evidence="8 9" id="KW-0368">Histidine biosynthesis</keyword>
<dbReference type="PANTHER" id="PTHR42885:SF2">
    <property type="entry name" value="HISTIDINOL-PHOSPHATE AMINOTRANSFERASE"/>
    <property type="match status" value="1"/>
</dbReference>
<evidence type="ECO:0000256" key="8">
    <source>
        <dbReference type="ARBA" id="ARBA00023102"/>
    </source>
</evidence>
<dbReference type="NCBIfam" id="TIGR01141">
    <property type="entry name" value="hisC"/>
    <property type="match status" value="1"/>
</dbReference>
<dbReference type="InterPro" id="IPR015422">
    <property type="entry name" value="PyrdxlP-dep_Trfase_small"/>
</dbReference>
<dbReference type="InterPro" id="IPR015424">
    <property type="entry name" value="PyrdxlP-dep_Trfase"/>
</dbReference>
<keyword evidence="4 9" id="KW-0032">Aminotransferase</keyword>
<dbReference type="PROSITE" id="PS00599">
    <property type="entry name" value="AA_TRANSFER_CLASS_2"/>
    <property type="match status" value="1"/>
</dbReference>
<dbReference type="InterPro" id="IPR004839">
    <property type="entry name" value="Aminotransferase_I/II_large"/>
</dbReference>
<reference evidence="11 12" key="1">
    <citation type="submission" date="2021-01" db="EMBL/GenBank/DDBJ databases">
        <title>WGS of actinomycetes isolated from Thailand.</title>
        <authorList>
            <person name="Thawai C."/>
        </authorList>
    </citation>
    <scope>NUCLEOTIDE SEQUENCE [LARGE SCALE GENOMIC DNA]</scope>
    <source>
        <strain evidence="11 12">CA3R110</strain>
    </source>
</reference>
<dbReference type="EC" id="2.6.1.9" evidence="9"/>
<dbReference type="InterPro" id="IPR001917">
    <property type="entry name" value="Aminotrans_II_pyridoxalP_BS"/>
</dbReference>
<dbReference type="RefSeq" id="WP_201858821.1">
    <property type="nucleotide sequence ID" value="NZ_JAERRG010000115.1"/>
</dbReference>
<keyword evidence="5 9" id="KW-0028">Amino-acid biosynthesis</keyword>
<evidence type="ECO:0000256" key="3">
    <source>
        <dbReference type="ARBA" id="ARBA00011738"/>
    </source>
</evidence>
<dbReference type="SUPFAM" id="SSF53383">
    <property type="entry name" value="PLP-dependent transferases"/>
    <property type="match status" value="1"/>
</dbReference>
<organism evidence="11 12">
    <name type="scientific">Streptomyces endocoffeicus</name>
    <dbReference type="NCBI Taxonomy" id="2898945"/>
    <lineage>
        <taxon>Bacteria</taxon>
        <taxon>Bacillati</taxon>
        <taxon>Actinomycetota</taxon>
        <taxon>Actinomycetes</taxon>
        <taxon>Kitasatosporales</taxon>
        <taxon>Streptomycetaceae</taxon>
        <taxon>Streptomyces</taxon>
    </lineage>
</organism>
<evidence type="ECO:0000256" key="6">
    <source>
        <dbReference type="ARBA" id="ARBA00022679"/>
    </source>
</evidence>
<name>A0ABS1QA92_9ACTN</name>
<dbReference type="CDD" id="cd00609">
    <property type="entry name" value="AAT_like"/>
    <property type="match status" value="1"/>
</dbReference>
<keyword evidence="7 9" id="KW-0663">Pyridoxal phosphate</keyword>
<dbReference type="Gene3D" id="3.90.1150.10">
    <property type="entry name" value="Aspartate Aminotransferase, domain 1"/>
    <property type="match status" value="1"/>
</dbReference>
<dbReference type="EMBL" id="JAERRG010000115">
    <property type="protein sequence ID" value="MBL1121087.1"/>
    <property type="molecule type" value="Genomic_DNA"/>
</dbReference>
<comment type="cofactor">
    <cofactor evidence="1 9">
        <name>pyridoxal 5'-phosphate</name>
        <dbReference type="ChEBI" id="CHEBI:597326"/>
    </cofactor>
</comment>
<sequence length="370" mass="40009">MTTLDALPLRQELRDRRAYGAPQIATAVKLNTNESPFPPPQALLDAIGESLRAAASDLHRYPDPDAGALRRDLAGYVSQTDGAEVSAQNIWVANGSNEVMQHVLQAFGGPGRSAMGFEPTYSMYRHLTLGTGTRWMAEQRGDDFSLNLIDARRAIVERRPDVVVIANPNSPDGGSVSLEGIETLVTAAPGIVVVDEAYVEFSAQTSATTLVERHPTKLMVSRTLSKAFGMAGIRLGYLVAHPAVVEAMRLVRLPYHLSTFTQAAARAALSHHQRMAETVRLLIAERRRVTQELTSLGFTVAPSDGNFLLFGSFPDAAAAWNRYVDRGVLLRDVGIDGHLRTAIGSPTENDAFLAASSAIRNSVPTRRPGT</sequence>
<evidence type="ECO:0000256" key="1">
    <source>
        <dbReference type="ARBA" id="ARBA00001933"/>
    </source>
</evidence>
<evidence type="ECO:0000259" key="10">
    <source>
        <dbReference type="Pfam" id="PF00155"/>
    </source>
</evidence>
<comment type="subunit">
    <text evidence="3 9">Homodimer.</text>
</comment>
<comment type="catalytic activity">
    <reaction evidence="9">
        <text>L-histidinol phosphate + 2-oxoglutarate = 3-(imidazol-4-yl)-2-oxopropyl phosphate + L-glutamate</text>
        <dbReference type="Rhea" id="RHEA:23744"/>
        <dbReference type="ChEBI" id="CHEBI:16810"/>
        <dbReference type="ChEBI" id="CHEBI:29985"/>
        <dbReference type="ChEBI" id="CHEBI:57766"/>
        <dbReference type="ChEBI" id="CHEBI:57980"/>
        <dbReference type="EC" id="2.6.1.9"/>
    </reaction>
</comment>
<keyword evidence="6 9" id="KW-0808">Transferase</keyword>
<protein>
    <recommendedName>
        <fullName evidence="9">Histidinol-phosphate aminotransferase</fullName>
        <ecNumber evidence="9">2.6.1.9</ecNumber>
    </recommendedName>
    <alternativeName>
        <fullName evidence="9">Imidazole acetol-phosphate transaminase</fullName>
    </alternativeName>
</protein>
<comment type="caution">
    <text evidence="11">The sequence shown here is derived from an EMBL/GenBank/DDBJ whole genome shotgun (WGS) entry which is preliminary data.</text>
</comment>
<evidence type="ECO:0000256" key="4">
    <source>
        <dbReference type="ARBA" id="ARBA00022576"/>
    </source>
</evidence>
<comment type="similarity">
    <text evidence="2 9">Belongs to the class-II pyridoxal-phosphate-dependent aminotransferase family. Histidinol-phosphate aminotransferase subfamily.</text>
</comment>